<dbReference type="PANTHER" id="PTHR11080:SF2">
    <property type="entry name" value="LD05707P"/>
    <property type="match status" value="1"/>
</dbReference>
<organism evidence="10 11">
    <name type="scientific">Penicillium antarcticum</name>
    <dbReference type="NCBI Taxonomy" id="416450"/>
    <lineage>
        <taxon>Eukaryota</taxon>
        <taxon>Fungi</taxon>
        <taxon>Dikarya</taxon>
        <taxon>Ascomycota</taxon>
        <taxon>Pezizomycotina</taxon>
        <taxon>Eurotiomycetes</taxon>
        <taxon>Eurotiomycetidae</taxon>
        <taxon>Eurotiales</taxon>
        <taxon>Aspergillaceae</taxon>
        <taxon>Penicillium</taxon>
    </lineage>
</organism>
<dbReference type="EC" id="3.5.1.19" evidence="6"/>
<evidence type="ECO:0000256" key="1">
    <source>
        <dbReference type="ARBA" id="ARBA00006336"/>
    </source>
</evidence>
<evidence type="ECO:0000256" key="7">
    <source>
        <dbReference type="ARBA" id="ARBA00043224"/>
    </source>
</evidence>
<keyword evidence="4" id="KW-0378">Hydrolase</keyword>
<feature type="domain" description="Isochorismatase-like" evidence="9">
    <location>
        <begin position="9"/>
        <end position="229"/>
    </location>
</feature>
<keyword evidence="11" id="KW-1185">Reference proteome</keyword>
<sequence>MAITGLTKSALIVVDMQEDFCPPNGSLAVQGGRDIASAINSLLSKSGFDILILTQDYHPRDHISFARNHPEPNNKPFTSSITMKNPAPGKEFEAKPQQLWPVHCVADTPGAEIIPEIEAWKANLVVQKGMHSQVEMYSVFADAFGNRDPGINMQSVSMDVAATLRERGIIDVFVVGLAGDYCVKCTAIDAVKAGFRTWVIEEATRCVVPDAWDAVKGELEAAGVSVVSWWDPIVQGLGPCL</sequence>
<protein>
    <recommendedName>
        <fullName evidence="6">nicotinamidase</fullName>
        <ecNumber evidence="6">3.5.1.19</ecNumber>
    </recommendedName>
    <alternativeName>
        <fullName evidence="7">Nicotinamide deamidase</fullName>
    </alternativeName>
</protein>
<keyword evidence="3" id="KW-0479">Metal-binding</keyword>
<evidence type="ECO:0000256" key="5">
    <source>
        <dbReference type="ARBA" id="ARBA00037900"/>
    </source>
</evidence>
<dbReference type="STRING" id="416450.A0A1V6QDP1"/>
<dbReference type="InterPro" id="IPR000868">
    <property type="entry name" value="Isochorismatase-like_dom"/>
</dbReference>
<gene>
    <name evidence="10" type="ORF">PENANT_c006G01701</name>
</gene>
<dbReference type="InterPro" id="IPR036380">
    <property type="entry name" value="Isochorismatase-like_sf"/>
</dbReference>
<dbReference type="SUPFAM" id="SSF52499">
    <property type="entry name" value="Isochorismatase-like hydrolases"/>
    <property type="match status" value="1"/>
</dbReference>
<proteinExistence type="inferred from homology"/>
<evidence type="ECO:0000256" key="2">
    <source>
        <dbReference type="ARBA" id="ARBA00022642"/>
    </source>
</evidence>
<keyword evidence="2" id="KW-0662">Pyridine nucleotide biosynthesis</keyword>
<evidence type="ECO:0000256" key="4">
    <source>
        <dbReference type="ARBA" id="ARBA00022801"/>
    </source>
</evidence>
<dbReference type="GO" id="GO:0046872">
    <property type="term" value="F:metal ion binding"/>
    <property type="evidence" value="ECO:0007669"/>
    <property type="project" value="UniProtKB-KW"/>
</dbReference>
<accession>A0A1V6QDP1</accession>
<evidence type="ECO:0000259" key="9">
    <source>
        <dbReference type="Pfam" id="PF00857"/>
    </source>
</evidence>
<dbReference type="EMBL" id="MDYN01000006">
    <property type="protein sequence ID" value="OQD87315.1"/>
    <property type="molecule type" value="Genomic_DNA"/>
</dbReference>
<evidence type="ECO:0000256" key="8">
    <source>
        <dbReference type="SAM" id="MobiDB-lite"/>
    </source>
</evidence>
<dbReference type="CDD" id="cd01011">
    <property type="entry name" value="nicotinamidase"/>
    <property type="match status" value="1"/>
</dbReference>
<dbReference type="Pfam" id="PF00857">
    <property type="entry name" value="Isochorismatase"/>
    <property type="match status" value="1"/>
</dbReference>
<dbReference type="PANTHER" id="PTHR11080">
    <property type="entry name" value="PYRAZINAMIDASE/NICOTINAMIDASE"/>
    <property type="match status" value="1"/>
</dbReference>
<dbReference type="GO" id="GO:0008936">
    <property type="term" value="F:nicotinamidase activity"/>
    <property type="evidence" value="ECO:0007669"/>
    <property type="project" value="UniProtKB-EC"/>
</dbReference>
<dbReference type="AlphaFoldDB" id="A0A1V6QDP1"/>
<dbReference type="GO" id="GO:0019363">
    <property type="term" value="P:pyridine nucleotide biosynthetic process"/>
    <property type="evidence" value="ECO:0007669"/>
    <property type="project" value="UniProtKB-KW"/>
</dbReference>
<evidence type="ECO:0000313" key="10">
    <source>
        <dbReference type="EMBL" id="OQD87315.1"/>
    </source>
</evidence>
<evidence type="ECO:0000256" key="3">
    <source>
        <dbReference type="ARBA" id="ARBA00022723"/>
    </source>
</evidence>
<dbReference type="InterPro" id="IPR052347">
    <property type="entry name" value="Isochorismatase_Nicotinamidase"/>
</dbReference>
<name>A0A1V6QDP1_9EURO</name>
<dbReference type="Gene3D" id="3.40.50.850">
    <property type="entry name" value="Isochorismatase-like"/>
    <property type="match status" value="1"/>
</dbReference>
<comment type="similarity">
    <text evidence="1">Belongs to the isochorismatase family.</text>
</comment>
<comment type="caution">
    <text evidence="10">The sequence shown here is derived from an EMBL/GenBank/DDBJ whole genome shotgun (WGS) entry which is preliminary data.</text>
</comment>
<comment type="pathway">
    <text evidence="5">Cofactor biosynthesis; nicotinate biosynthesis; nicotinate from nicotinamide: step 1/1.</text>
</comment>
<evidence type="ECO:0000313" key="11">
    <source>
        <dbReference type="Proteomes" id="UP000191672"/>
    </source>
</evidence>
<evidence type="ECO:0000256" key="6">
    <source>
        <dbReference type="ARBA" id="ARBA00039017"/>
    </source>
</evidence>
<feature type="region of interest" description="Disordered" evidence="8">
    <location>
        <begin position="65"/>
        <end position="90"/>
    </location>
</feature>
<dbReference type="Proteomes" id="UP000191672">
    <property type="component" value="Unassembled WGS sequence"/>
</dbReference>
<reference evidence="11" key="1">
    <citation type="journal article" date="2017" name="Nat. Microbiol.">
        <title>Global analysis of biosynthetic gene clusters reveals vast potential of secondary metabolite production in Penicillium species.</title>
        <authorList>
            <person name="Nielsen J.C."/>
            <person name="Grijseels S."/>
            <person name="Prigent S."/>
            <person name="Ji B."/>
            <person name="Dainat J."/>
            <person name="Nielsen K.F."/>
            <person name="Frisvad J.C."/>
            <person name="Workman M."/>
            <person name="Nielsen J."/>
        </authorList>
    </citation>
    <scope>NUCLEOTIDE SEQUENCE [LARGE SCALE GENOMIC DNA]</scope>
    <source>
        <strain evidence="11">IBT 31811</strain>
    </source>
</reference>